<keyword evidence="3" id="KW-0378">Hydrolase</keyword>
<evidence type="ECO:0000313" key="8">
    <source>
        <dbReference type="EMBL" id="AFZ14111.1"/>
    </source>
</evidence>
<reference evidence="8 9" key="1">
    <citation type="submission" date="2012-06" db="EMBL/GenBank/DDBJ databases">
        <title>Finished chromosome of genome of Crinalium epipsammum PCC 9333.</title>
        <authorList>
            <consortium name="US DOE Joint Genome Institute"/>
            <person name="Gugger M."/>
            <person name="Coursin T."/>
            <person name="Rippka R."/>
            <person name="Tandeau De Marsac N."/>
            <person name="Huntemann M."/>
            <person name="Wei C.-L."/>
            <person name="Han J."/>
            <person name="Detter J.C."/>
            <person name="Han C."/>
            <person name="Tapia R."/>
            <person name="Davenport K."/>
            <person name="Daligault H."/>
            <person name="Erkkila T."/>
            <person name="Gu W."/>
            <person name="Munk A.C.C."/>
            <person name="Teshima H."/>
            <person name="Xu Y."/>
            <person name="Chain P."/>
            <person name="Chen A."/>
            <person name="Krypides N."/>
            <person name="Mavromatis K."/>
            <person name="Markowitz V."/>
            <person name="Szeto E."/>
            <person name="Ivanova N."/>
            <person name="Mikhailova N."/>
            <person name="Ovchinnikova G."/>
            <person name="Pagani I."/>
            <person name="Pati A."/>
            <person name="Goodwin L."/>
            <person name="Peters L."/>
            <person name="Pitluck S."/>
            <person name="Woyke T."/>
            <person name="Kerfeld C."/>
        </authorList>
    </citation>
    <scope>NUCLEOTIDE SEQUENCE [LARGE SCALE GENOMIC DNA]</scope>
    <source>
        <strain evidence="8 9">PCC 9333</strain>
    </source>
</reference>
<evidence type="ECO:0000256" key="1">
    <source>
        <dbReference type="ARBA" id="ARBA00004370"/>
    </source>
</evidence>
<accession>K9W1N6</accession>
<keyword evidence="4" id="KW-0342">GTP-binding</keyword>
<sequence>METEARKPNIQDLQTKVVELLRQVSYLMQRASAVLTSDSGSDRFAKFEQEINNATANVEDFELRMAIVAPMKAGKSTIINAIIGQDLLPSRNSAMTTIPTEIIFDAKRKEPLLNLSPKVREVFESGFFSLQRKIQELGMDVVQAKLGHYPHLVKLAERIAIKTSGAIDGEVLGRQRIIGNLSALNDIVRLCSILDPMVDPLELLTDVPKIYTPFWRSQTISQLEDKTAENAKLLGKLVIIDTPGPNEAGENLRLVNVVADQLEKCSLVLIVLDFTQLRTEAAEKVKRDVQRVIEFRGKDNLYVLINKVDQRRKGDMTPEQVQQFVAAELGLATDGNTNRVFEIAARRAFCAANFIQELEQNLKDLRKSQTALPLAQEVFGIDWEEELEEATLEKLEKKAQKLWQKSGFEPFLENAISALIAEAAPRCILSALNVARSRIIELQEDVQLRSHAINQDEEQLKLEVEALEADLQTLESCRNRLQAVYQIKDKLDGELNSILESIKKVAKVSIETYFNEEEYQRTGVMKKTGMEASNFLDWIHKYVKSPVEVKGVIEFKTLREAEEFADIAISYPKGRADSLLESVREQISQQIEQARTELTVVLERETQAIIERARDRLNETFNVNLSLPTPRLESTEINFDKPRVKRHTRILNRGFEEHTVTKRTWWYWLGLIPRKETIQIKTPEHREAYYSVSLQEIVTEVNQLIEQSIKKIKQEINQYLDEDFHQRVDLFFNDLDTYLTNYRDSLKQVQLNQKLSLELKEKLVQELSNLVPETFELVKNIDGYLEKTARLKANQ</sequence>
<evidence type="ECO:0000256" key="6">
    <source>
        <dbReference type="SAM" id="Coils"/>
    </source>
</evidence>
<feature type="coiled-coil region" evidence="6">
    <location>
        <begin position="450"/>
        <end position="484"/>
    </location>
</feature>
<comment type="subcellular location">
    <subcellularLocation>
        <location evidence="1">Membrane</location>
    </subcellularLocation>
</comment>
<evidence type="ECO:0000256" key="3">
    <source>
        <dbReference type="ARBA" id="ARBA00022801"/>
    </source>
</evidence>
<dbReference type="RefSeq" id="WP_015204217.1">
    <property type="nucleotide sequence ID" value="NC_019753.1"/>
</dbReference>
<dbReference type="OrthoDB" id="6565187at2"/>
<proteinExistence type="predicted"/>
<dbReference type="PANTHER" id="PTHR10465:SF0">
    <property type="entry name" value="SARCALUMENIN"/>
    <property type="match status" value="1"/>
</dbReference>
<keyword evidence="5" id="KW-0472">Membrane</keyword>
<keyword evidence="9" id="KW-1185">Reference proteome</keyword>
<dbReference type="KEGG" id="cep:Cri9333_3280"/>
<dbReference type="GO" id="GO:0006355">
    <property type="term" value="P:regulation of DNA-templated transcription"/>
    <property type="evidence" value="ECO:0007669"/>
    <property type="project" value="InterPro"/>
</dbReference>
<evidence type="ECO:0000256" key="2">
    <source>
        <dbReference type="ARBA" id="ARBA00022741"/>
    </source>
</evidence>
<dbReference type="PATRIC" id="fig|1173022.3.peg.3545"/>
<organism evidence="8 9">
    <name type="scientific">Crinalium epipsammum PCC 9333</name>
    <dbReference type="NCBI Taxonomy" id="1173022"/>
    <lineage>
        <taxon>Bacteria</taxon>
        <taxon>Bacillati</taxon>
        <taxon>Cyanobacteriota</taxon>
        <taxon>Cyanophyceae</taxon>
        <taxon>Gomontiellales</taxon>
        <taxon>Gomontiellaceae</taxon>
        <taxon>Crinalium</taxon>
    </lineage>
</organism>
<name>K9W1N6_9CYAN</name>
<evidence type="ECO:0000256" key="5">
    <source>
        <dbReference type="ARBA" id="ARBA00023136"/>
    </source>
</evidence>
<dbReference type="PANTHER" id="PTHR10465">
    <property type="entry name" value="TRANSMEMBRANE GTPASE FZO1"/>
    <property type="match status" value="1"/>
</dbReference>
<dbReference type="eggNOG" id="COG0699">
    <property type="taxonomic scope" value="Bacteria"/>
</dbReference>
<dbReference type="GO" id="GO:0003924">
    <property type="term" value="F:GTPase activity"/>
    <property type="evidence" value="ECO:0007669"/>
    <property type="project" value="InterPro"/>
</dbReference>
<dbReference type="SUPFAM" id="SSF52540">
    <property type="entry name" value="P-loop containing nucleoside triphosphate hydrolases"/>
    <property type="match status" value="1"/>
</dbReference>
<dbReference type="Pfam" id="PF00350">
    <property type="entry name" value="Dynamin_N"/>
    <property type="match status" value="1"/>
</dbReference>
<dbReference type="GO" id="GO:0005525">
    <property type="term" value="F:GTP binding"/>
    <property type="evidence" value="ECO:0007669"/>
    <property type="project" value="UniProtKB-KW"/>
</dbReference>
<gene>
    <name evidence="8" type="ORF">Cri9333_3280</name>
</gene>
<dbReference type="PROSITE" id="PS51372">
    <property type="entry name" value="PRD_2"/>
    <property type="match status" value="1"/>
</dbReference>
<evidence type="ECO:0000259" key="7">
    <source>
        <dbReference type="PROSITE" id="PS51372"/>
    </source>
</evidence>
<protein>
    <recommendedName>
        <fullName evidence="7">PRD domain-containing protein</fullName>
    </recommendedName>
</protein>
<dbReference type="STRING" id="1173022.Cri9333_3280"/>
<keyword evidence="2" id="KW-0547">Nucleotide-binding</keyword>
<dbReference type="EMBL" id="CP003620">
    <property type="protein sequence ID" value="AFZ14111.1"/>
    <property type="molecule type" value="Genomic_DNA"/>
</dbReference>
<dbReference type="InterPro" id="IPR027417">
    <property type="entry name" value="P-loop_NTPase"/>
</dbReference>
<dbReference type="InterPro" id="IPR045063">
    <property type="entry name" value="Dynamin_N"/>
</dbReference>
<keyword evidence="6" id="KW-0175">Coiled coil</keyword>
<dbReference type="GO" id="GO:0008053">
    <property type="term" value="P:mitochondrial fusion"/>
    <property type="evidence" value="ECO:0007669"/>
    <property type="project" value="TreeGrafter"/>
</dbReference>
<dbReference type="AlphaFoldDB" id="K9W1N6"/>
<dbReference type="CDD" id="cd00882">
    <property type="entry name" value="Ras_like_GTPase"/>
    <property type="match status" value="1"/>
</dbReference>
<dbReference type="GO" id="GO:0016020">
    <property type="term" value="C:membrane"/>
    <property type="evidence" value="ECO:0007669"/>
    <property type="project" value="UniProtKB-SubCell"/>
</dbReference>
<feature type="domain" description="PRD" evidence="7">
    <location>
        <begin position="700"/>
        <end position="795"/>
    </location>
</feature>
<dbReference type="Gene3D" id="3.40.50.300">
    <property type="entry name" value="P-loop containing nucleotide triphosphate hydrolases"/>
    <property type="match status" value="1"/>
</dbReference>
<dbReference type="InterPro" id="IPR027094">
    <property type="entry name" value="Mitofusin_fam"/>
</dbReference>
<evidence type="ECO:0000313" key="9">
    <source>
        <dbReference type="Proteomes" id="UP000010472"/>
    </source>
</evidence>
<dbReference type="HOGENOM" id="CLU_353284_0_0_3"/>
<dbReference type="InterPro" id="IPR011608">
    <property type="entry name" value="PRD"/>
</dbReference>
<dbReference type="Proteomes" id="UP000010472">
    <property type="component" value="Chromosome"/>
</dbReference>
<evidence type="ECO:0000256" key="4">
    <source>
        <dbReference type="ARBA" id="ARBA00023134"/>
    </source>
</evidence>